<dbReference type="Proteomes" id="UP000231742">
    <property type="component" value="Unassembled WGS sequence"/>
</dbReference>
<evidence type="ECO:0000313" key="6">
    <source>
        <dbReference type="EMBL" id="PJJ82605.1"/>
    </source>
</evidence>
<dbReference type="InterPro" id="IPR029058">
    <property type="entry name" value="AB_hydrolase_fold"/>
</dbReference>
<evidence type="ECO:0000259" key="5">
    <source>
        <dbReference type="Pfam" id="PF00561"/>
    </source>
</evidence>
<dbReference type="GO" id="GO:0006631">
    <property type="term" value="P:fatty acid metabolic process"/>
    <property type="evidence" value="ECO:0007669"/>
    <property type="project" value="TreeGrafter"/>
</dbReference>
<reference evidence="6 7" key="1">
    <citation type="submission" date="2017-11" db="EMBL/GenBank/DDBJ databases">
        <title>Genomic Encyclopedia of Archaeal and Bacterial Type Strains, Phase II (KMG-II): From Individual Species to Whole Genera.</title>
        <authorList>
            <person name="Goeker M."/>
        </authorList>
    </citation>
    <scope>NUCLEOTIDE SEQUENCE [LARGE SCALE GENOMIC DNA]</scope>
    <source>
        <strain evidence="6 7">DSM 16400</strain>
    </source>
</reference>
<dbReference type="AlphaFoldDB" id="A0A2M9DA54"/>
<comment type="similarity">
    <text evidence="1">Belongs to the ATP-dependent AMP-binding enzyme family.</text>
</comment>
<feature type="region of interest" description="Disordered" evidence="3">
    <location>
        <begin position="766"/>
        <end position="790"/>
    </location>
</feature>
<keyword evidence="2 6" id="KW-0436">Ligase</keyword>
<feature type="compositionally biased region" description="Low complexity" evidence="3">
    <location>
        <begin position="774"/>
        <end position="789"/>
    </location>
</feature>
<dbReference type="Gene3D" id="3.40.50.12780">
    <property type="entry name" value="N-terminal domain of ligase-like"/>
    <property type="match status" value="1"/>
</dbReference>
<dbReference type="InterPro" id="IPR000073">
    <property type="entry name" value="AB_hydrolase_1"/>
</dbReference>
<evidence type="ECO:0000256" key="1">
    <source>
        <dbReference type="ARBA" id="ARBA00006432"/>
    </source>
</evidence>
<dbReference type="EMBL" id="PGFH01000001">
    <property type="protein sequence ID" value="PJJ82605.1"/>
    <property type="molecule type" value="Genomic_DNA"/>
</dbReference>
<evidence type="ECO:0000313" key="7">
    <source>
        <dbReference type="Proteomes" id="UP000231742"/>
    </source>
</evidence>
<dbReference type="PANTHER" id="PTHR43201:SF5">
    <property type="entry name" value="MEDIUM-CHAIN ACYL-COA LIGASE ACSF2, MITOCHONDRIAL"/>
    <property type="match status" value="1"/>
</dbReference>
<evidence type="ECO:0000259" key="4">
    <source>
        <dbReference type="Pfam" id="PF00501"/>
    </source>
</evidence>
<accession>A0A2M9DA54</accession>
<feature type="region of interest" description="Disordered" evidence="3">
    <location>
        <begin position="332"/>
        <end position="354"/>
    </location>
</feature>
<name>A0A2M9DA54_9MICO</name>
<dbReference type="SUPFAM" id="SSF53474">
    <property type="entry name" value="alpha/beta-Hydrolases"/>
    <property type="match status" value="1"/>
</dbReference>
<keyword evidence="7" id="KW-1185">Reference proteome</keyword>
<dbReference type="PROSITE" id="PS00455">
    <property type="entry name" value="AMP_BINDING"/>
    <property type="match status" value="1"/>
</dbReference>
<feature type="domain" description="AMP-dependent synthetase/ligase" evidence="4">
    <location>
        <begin position="376"/>
        <end position="747"/>
    </location>
</feature>
<sequence>MVTEAASRPPHDLPGLDPRFSRVTAVPGSGVDAGLTRDWHYLDNGDELARLGVPIAGTILAVHGNPTWSYYWRELLTQTLQAAEDGAAADDASAAAAPAWRVIAVDQLDMGFSERTGIHRPLAQRVADLTAFTEALSLDGPVISLGHDWGGVVSLGWAVDHAEQLTGVMLLNTAVHHETGKPIPAPLRLARARGMLAASTVRTPAFLETTLALTSEPLDPAVKDAYRAPYRTAARRGGIGGFVADIPVDSSHESFSELDRIATAVAQLDLPALMLWGPRDPIFSDYYLDDLIERLPHANVHRFEGAGHLVAEDVPYADFVLTWLGDNAASLASPGSDSAPASPSPREAIAAASATSDDSSFVPLWHNLDKRADDTATAVIDMSTRGNRGPQQVSWRQLSDRVNRIAAGLTAIGVRKGQRVSLLVPPGPTLTAVVYACLRIGAVIVVADAGLGVKGLTRAVRGSWPDFVIGEAPGLIAARTLGWPGVRISTAQLPKVSAATLGVSYSLRDLITLGANTPLPAEPRSGDDAAILFTSGSTGPAKGVVYRHGQLSALRDVLASHFEVTSDTGLVTGFAPFALLGPALGTRSVTPEMDVSAPRTLTARAVAAAVEASGASMVFLSPAAILNVVATAGDLTSNDRSELERVRSFLSTGAPIGSELLASVGTIMPNATAHSPYGMTECLLVTDITLDGIRAAAGGANTGVCVGKPIGENQLRISALDEHGAATGSPSTEPGVLGEIVVSAPHLKDHYDRLWLTDREAARETTVETDAVGSAAASDATDAPAAPAARWHRTGDVGHLDELGRLWVEGRLPHVIVTSTGPIAPVGAEQDVESVAAVRRAAVVGVGPHQLRQAVAVVETVSPTRRPGLASPELTAAVRESTTLPLVAVLAVPELPTDIRHNSKIDRSRLSVWAERLLAGGKPTAP</sequence>
<dbReference type="OrthoDB" id="812569at2"/>
<dbReference type="InterPro" id="IPR042099">
    <property type="entry name" value="ANL_N_sf"/>
</dbReference>
<dbReference type="Gene3D" id="3.40.50.1820">
    <property type="entry name" value="alpha/beta hydrolase"/>
    <property type="match status" value="1"/>
</dbReference>
<evidence type="ECO:0000256" key="3">
    <source>
        <dbReference type="SAM" id="MobiDB-lite"/>
    </source>
</evidence>
<dbReference type="InterPro" id="IPR000873">
    <property type="entry name" value="AMP-dep_synth/lig_dom"/>
</dbReference>
<dbReference type="SUPFAM" id="SSF56801">
    <property type="entry name" value="Acetyl-CoA synthetase-like"/>
    <property type="match status" value="1"/>
</dbReference>
<comment type="caution">
    <text evidence="6">The sequence shown here is derived from an EMBL/GenBank/DDBJ whole genome shotgun (WGS) entry which is preliminary data.</text>
</comment>
<evidence type="ECO:0000256" key="2">
    <source>
        <dbReference type="ARBA" id="ARBA00022598"/>
    </source>
</evidence>
<feature type="domain" description="AB hydrolase-1" evidence="5">
    <location>
        <begin position="58"/>
        <end position="312"/>
    </location>
</feature>
<dbReference type="RefSeq" id="WP_100389177.1">
    <property type="nucleotide sequence ID" value="NZ_BMZU01000001.1"/>
</dbReference>
<dbReference type="Pfam" id="PF00561">
    <property type="entry name" value="Abhydrolase_1"/>
    <property type="match status" value="1"/>
</dbReference>
<dbReference type="PANTHER" id="PTHR43201">
    <property type="entry name" value="ACYL-COA SYNTHETASE"/>
    <property type="match status" value="1"/>
</dbReference>
<dbReference type="Pfam" id="PF00501">
    <property type="entry name" value="AMP-binding"/>
    <property type="match status" value="1"/>
</dbReference>
<proteinExistence type="inferred from homology"/>
<dbReference type="GO" id="GO:0031956">
    <property type="term" value="F:medium-chain fatty acid-CoA ligase activity"/>
    <property type="evidence" value="ECO:0007669"/>
    <property type="project" value="TreeGrafter"/>
</dbReference>
<gene>
    <name evidence="6" type="ORF">CLV85_1807</name>
</gene>
<organism evidence="6 7">
    <name type="scientific">Salinibacterium amurskyense</name>
    <dbReference type="NCBI Taxonomy" id="205941"/>
    <lineage>
        <taxon>Bacteria</taxon>
        <taxon>Bacillati</taxon>
        <taxon>Actinomycetota</taxon>
        <taxon>Actinomycetes</taxon>
        <taxon>Micrococcales</taxon>
        <taxon>Microbacteriaceae</taxon>
        <taxon>Salinibacterium</taxon>
    </lineage>
</organism>
<dbReference type="InterPro" id="IPR020845">
    <property type="entry name" value="AMP-binding_CS"/>
</dbReference>
<protein>
    <submittedName>
        <fullName evidence="6">Acyl-CoA synthetase (AMP-forming)/AMP-acid ligase II</fullName>
    </submittedName>
</protein>